<dbReference type="Proteomes" id="UP000321901">
    <property type="component" value="Unassembled WGS sequence"/>
</dbReference>
<comment type="similarity">
    <text evidence="1 3">Belongs to the short-chain dehydrogenases/reductases (SDR) family.</text>
</comment>
<sequence>MNRRKVLLTGATSGVGFAVAMRLLADPDNFSVYATGRAPDKLWELQSEGAEAIPADVTNMDNMKKVLERIGEPDIVIFSAGVGLFEAAHLLPEESIRMMMETNVIAPIALTKCILPQMMERQKGHLIYIGSQAGKVATPKSSVYAATKHALIGYTNALRMEVAEYGIDVSVIHPGPIDTPFIDAADQTGKYRSSLGKHLLQVDKVAETIVKTIKKPVREINLPGIMGVTSKLYAVAPSLVERLGRKYFMKK</sequence>
<proteinExistence type="inferred from homology"/>
<dbReference type="Pfam" id="PF00106">
    <property type="entry name" value="adh_short"/>
    <property type="match status" value="1"/>
</dbReference>
<organism evidence="4 5">
    <name type="scientific">Sporosarcina luteola</name>
    <dbReference type="NCBI Taxonomy" id="582850"/>
    <lineage>
        <taxon>Bacteria</taxon>
        <taxon>Bacillati</taxon>
        <taxon>Bacillota</taxon>
        <taxon>Bacilli</taxon>
        <taxon>Bacillales</taxon>
        <taxon>Caryophanaceae</taxon>
        <taxon>Sporosarcina</taxon>
    </lineage>
</organism>
<dbReference type="GO" id="GO:0016491">
    <property type="term" value="F:oxidoreductase activity"/>
    <property type="evidence" value="ECO:0007669"/>
    <property type="project" value="UniProtKB-KW"/>
</dbReference>
<dbReference type="PANTHER" id="PTHR44196:SF1">
    <property type="entry name" value="DEHYDROGENASE_REDUCTASE SDR FAMILY MEMBER 7B"/>
    <property type="match status" value="1"/>
</dbReference>
<protein>
    <submittedName>
        <fullName evidence="4">Putative oxidoreductase YqjQ</fullName>
    </submittedName>
</protein>
<accession>A0A511ZA06</accession>
<comment type="caution">
    <text evidence="4">The sequence shown here is derived from an EMBL/GenBank/DDBJ whole genome shotgun (WGS) entry which is preliminary data.</text>
</comment>
<evidence type="ECO:0000313" key="4">
    <source>
        <dbReference type="EMBL" id="GEN84258.1"/>
    </source>
</evidence>
<dbReference type="SUPFAM" id="SSF51735">
    <property type="entry name" value="NAD(P)-binding Rossmann-fold domains"/>
    <property type="match status" value="1"/>
</dbReference>
<dbReference type="RefSeq" id="WP_147058942.1">
    <property type="nucleotide sequence ID" value="NZ_BJYL01000034.1"/>
</dbReference>
<evidence type="ECO:0000313" key="5">
    <source>
        <dbReference type="Proteomes" id="UP000321901"/>
    </source>
</evidence>
<dbReference type="PANTHER" id="PTHR44196">
    <property type="entry name" value="DEHYDROGENASE/REDUCTASE SDR FAMILY MEMBER 7B"/>
    <property type="match status" value="1"/>
</dbReference>
<name>A0A511ZA06_9BACL</name>
<dbReference type="PRINTS" id="PR00081">
    <property type="entry name" value="GDHRDH"/>
</dbReference>
<evidence type="ECO:0000256" key="3">
    <source>
        <dbReference type="RuleBase" id="RU000363"/>
    </source>
</evidence>
<dbReference type="PROSITE" id="PS00061">
    <property type="entry name" value="ADH_SHORT"/>
    <property type="match status" value="1"/>
</dbReference>
<dbReference type="PRINTS" id="PR00080">
    <property type="entry name" value="SDRFAMILY"/>
</dbReference>
<evidence type="ECO:0000256" key="2">
    <source>
        <dbReference type="ARBA" id="ARBA00023002"/>
    </source>
</evidence>
<gene>
    <name evidence="4" type="primary">yqjQ</name>
    <name evidence="4" type="ORF">SLU01_25700</name>
</gene>
<evidence type="ECO:0000256" key="1">
    <source>
        <dbReference type="ARBA" id="ARBA00006484"/>
    </source>
</evidence>
<dbReference type="OrthoDB" id="9793345at2"/>
<dbReference type="InterPro" id="IPR036291">
    <property type="entry name" value="NAD(P)-bd_dom_sf"/>
</dbReference>
<dbReference type="EMBL" id="BJYL01000034">
    <property type="protein sequence ID" value="GEN84258.1"/>
    <property type="molecule type" value="Genomic_DNA"/>
</dbReference>
<keyword evidence="2" id="KW-0560">Oxidoreductase</keyword>
<dbReference type="GO" id="GO:0016020">
    <property type="term" value="C:membrane"/>
    <property type="evidence" value="ECO:0007669"/>
    <property type="project" value="TreeGrafter"/>
</dbReference>
<reference evidence="4 5" key="1">
    <citation type="submission" date="2019-07" db="EMBL/GenBank/DDBJ databases">
        <title>Whole genome shotgun sequence of Sporosarcina luteola NBRC 105378.</title>
        <authorList>
            <person name="Hosoyama A."/>
            <person name="Uohara A."/>
            <person name="Ohji S."/>
            <person name="Ichikawa N."/>
        </authorList>
    </citation>
    <scope>NUCLEOTIDE SEQUENCE [LARGE SCALE GENOMIC DNA]</scope>
    <source>
        <strain evidence="4 5">NBRC 105378</strain>
    </source>
</reference>
<dbReference type="Gene3D" id="3.40.50.720">
    <property type="entry name" value="NAD(P)-binding Rossmann-like Domain"/>
    <property type="match status" value="1"/>
</dbReference>
<keyword evidence="5" id="KW-1185">Reference proteome</keyword>
<dbReference type="InterPro" id="IPR020904">
    <property type="entry name" value="Sc_DH/Rdtase_CS"/>
</dbReference>
<dbReference type="InterPro" id="IPR002347">
    <property type="entry name" value="SDR_fam"/>
</dbReference>
<dbReference type="AlphaFoldDB" id="A0A511ZA06"/>